<protein>
    <submittedName>
        <fullName evidence="1">Uncharacterized protein</fullName>
    </submittedName>
</protein>
<evidence type="ECO:0000313" key="1">
    <source>
        <dbReference type="EMBL" id="KKB49234.1"/>
    </source>
</evidence>
<keyword evidence="2" id="KW-1185">Reference proteome</keyword>
<accession>A0A0F5IUL1</accession>
<evidence type="ECO:0000313" key="2">
    <source>
        <dbReference type="Proteomes" id="UP000033035"/>
    </source>
</evidence>
<dbReference type="EMBL" id="AQHW01000025">
    <property type="protein sequence ID" value="KKB49234.1"/>
    <property type="molecule type" value="Genomic_DNA"/>
</dbReference>
<dbReference type="PATRIC" id="fig|1203610.3.peg.4376"/>
<reference evidence="1 2" key="1">
    <citation type="submission" date="2013-04" db="EMBL/GenBank/DDBJ databases">
        <title>The Genome Sequence of Parabacteroides gordonii DSM 23371.</title>
        <authorList>
            <consortium name="The Broad Institute Genomics Platform"/>
            <person name="Earl A."/>
            <person name="Ward D."/>
            <person name="Feldgarden M."/>
            <person name="Gevers D."/>
            <person name="Martens E."/>
            <person name="Sakamoto M."/>
            <person name="Benno Y."/>
            <person name="Suzuki N."/>
            <person name="Matsunaga N."/>
            <person name="Koshihara K."/>
            <person name="Seki M."/>
            <person name="Komiya H."/>
            <person name="Walker B."/>
            <person name="Young S."/>
            <person name="Zeng Q."/>
            <person name="Gargeya S."/>
            <person name="Fitzgerald M."/>
            <person name="Haas B."/>
            <person name="Abouelleil A."/>
            <person name="Allen A.W."/>
            <person name="Alvarado L."/>
            <person name="Arachchi H.M."/>
            <person name="Berlin A.M."/>
            <person name="Chapman S.B."/>
            <person name="Gainer-Dewar J."/>
            <person name="Goldberg J."/>
            <person name="Griggs A."/>
            <person name="Gujja S."/>
            <person name="Hansen M."/>
            <person name="Howarth C."/>
            <person name="Imamovic A."/>
            <person name="Ireland A."/>
            <person name="Larimer J."/>
            <person name="McCowan C."/>
            <person name="Murphy C."/>
            <person name="Pearson M."/>
            <person name="Poon T.W."/>
            <person name="Priest M."/>
            <person name="Roberts A."/>
            <person name="Saif S."/>
            <person name="Shea T."/>
            <person name="Sisk P."/>
            <person name="Sykes S."/>
            <person name="Wortman J."/>
            <person name="Nusbaum C."/>
            <person name="Birren B."/>
        </authorList>
    </citation>
    <scope>NUCLEOTIDE SEQUENCE [LARGE SCALE GENOMIC DNA]</scope>
    <source>
        <strain evidence="1 2">MS-1</strain>
    </source>
</reference>
<comment type="caution">
    <text evidence="1">The sequence shown here is derived from an EMBL/GenBank/DDBJ whole genome shotgun (WGS) entry which is preliminary data.</text>
</comment>
<name>A0A0F5IUL1_9BACT</name>
<organism evidence="1 2">
    <name type="scientific">Parabacteroides gordonii MS-1 = DSM 23371</name>
    <dbReference type="NCBI Taxonomy" id="1203610"/>
    <lineage>
        <taxon>Bacteria</taxon>
        <taxon>Pseudomonadati</taxon>
        <taxon>Bacteroidota</taxon>
        <taxon>Bacteroidia</taxon>
        <taxon>Bacteroidales</taxon>
        <taxon>Tannerellaceae</taxon>
        <taxon>Parabacteroides</taxon>
    </lineage>
</organism>
<dbReference type="Proteomes" id="UP000033035">
    <property type="component" value="Unassembled WGS sequence"/>
</dbReference>
<dbReference type="STRING" id="1203610.HMPREF1536_04298"/>
<proteinExistence type="predicted"/>
<dbReference type="AlphaFoldDB" id="A0A0F5IUL1"/>
<sequence length="149" mass="17567">MAGGKHLVFSSFSKNMDKLPDVNETVMQCATFLCESKDINKGSWQVFSQQFFRYYRKTILAYYGYEEAEFQVPLKKVIKPFFFFAVMSALYEIGLFDCSLQGLADTLYLSFDFGKMRTTCRRSFYDILPQYEFLFDYFKDLKDTGKIEK</sequence>
<gene>
    <name evidence="1" type="ORF">HMPREF1536_04298</name>
</gene>
<dbReference type="HOGENOM" id="CLU_146687_0_0_10"/>
<dbReference type="RefSeq" id="WP_052349889.1">
    <property type="nucleotide sequence ID" value="NZ_KE386763.1"/>
</dbReference>